<dbReference type="Gene3D" id="1.10.260.40">
    <property type="entry name" value="lambda repressor-like DNA-binding domains"/>
    <property type="match status" value="1"/>
</dbReference>
<keyword evidence="4" id="KW-1185">Reference proteome</keyword>
<evidence type="ECO:0000256" key="1">
    <source>
        <dbReference type="ARBA" id="ARBA00023125"/>
    </source>
</evidence>
<dbReference type="Proteomes" id="UP000525652">
    <property type="component" value="Unassembled WGS sequence"/>
</dbReference>
<dbReference type="PANTHER" id="PTHR36924">
    <property type="entry name" value="ANTITOXIN HIGA-1"/>
    <property type="match status" value="1"/>
</dbReference>
<dbReference type="GO" id="GO:0003677">
    <property type="term" value="F:DNA binding"/>
    <property type="evidence" value="ECO:0007669"/>
    <property type="project" value="UniProtKB-KW"/>
</dbReference>
<dbReference type="AlphaFoldDB" id="A0A7X1AWE7"/>
<dbReference type="SUPFAM" id="SSF47413">
    <property type="entry name" value="lambda repressor-like DNA-binding domains"/>
    <property type="match status" value="1"/>
</dbReference>
<gene>
    <name evidence="3" type="ORF">H5P30_05370</name>
</gene>
<accession>A0A7X1AWE7</accession>
<keyword evidence="1" id="KW-0238">DNA-binding</keyword>
<name>A0A7X1AWE7_9BACT</name>
<dbReference type="CDD" id="cd00093">
    <property type="entry name" value="HTH_XRE"/>
    <property type="match status" value="1"/>
</dbReference>
<feature type="domain" description="HTH cro/C1-type" evidence="2">
    <location>
        <begin position="17"/>
        <end position="71"/>
    </location>
</feature>
<dbReference type="PROSITE" id="PS50943">
    <property type="entry name" value="HTH_CROC1"/>
    <property type="match status" value="1"/>
</dbReference>
<evidence type="ECO:0000259" key="2">
    <source>
        <dbReference type="PROSITE" id="PS50943"/>
    </source>
</evidence>
<dbReference type="SMART" id="SM00530">
    <property type="entry name" value="HTH_XRE"/>
    <property type="match status" value="1"/>
</dbReference>
<dbReference type="EMBL" id="JACHVA010000047">
    <property type="protein sequence ID" value="MBC2601201.1"/>
    <property type="molecule type" value="Genomic_DNA"/>
</dbReference>
<proteinExistence type="predicted"/>
<dbReference type="InterPro" id="IPR001387">
    <property type="entry name" value="Cro/C1-type_HTH"/>
</dbReference>
<evidence type="ECO:0000313" key="4">
    <source>
        <dbReference type="Proteomes" id="UP000525652"/>
    </source>
</evidence>
<dbReference type="InterPro" id="IPR013430">
    <property type="entry name" value="Toxin_antidote_HigA"/>
</dbReference>
<dbReference type="NCBIfam" id="TIGR02607">
    <property type="entry name" value="antidote_HigA"/>
    <property type="match status" value="1"/>
</dbReference>
<dbReference type="InterPro" id="IPR010982">
    <property type="entry name" value="Lambda_DNA-bd_dom_sf"/>
</dbReference>
<protein>
    <submittedName>
        <fullName evidence="3">HigA family addiction module antidote protein</fullName>
    </submittedName>
</protein>
<sequence length="105" mass="12135">MTHKTHLPIDPPGTILLEEYLEPMGLTQKEVAEATGIAYVRFNEIIKGKRRINAEYSIRLGRYFGQHESFWQQMQADTDLRRIQAEKGPQIAREVRPARELASAR</sequence>
<reference evidence="3 4" key="1">
    <citation type="submission" date="2020-07" db="EMBL/GenBank/DDBJ databases">
        <authorList>
            <person name="Feng X."/>
        </authorList>
    </citation>
    <scope>NUCLEOTIDE SEQUENCE [LARGE SCALE GENOMIC DNA]</scope>
    <source>
        <strain evidence="3 4">JCM14086</strain>
    </source>
</reference>
<organism evidence="3 4">
    <name type="scientific">Puniceicoccus vermicola</name>
    <dbReference type="NCBI Taxonomy" id="388746"/>
    <lineage>
        <taxon>Bacteria</taxon>
        <taxon>Pseudomonadati</taxon>
        <taxon>Verrucomicrobiota</taxon>
        <taxon>Opitutia</taxon>
        <taxon>Puniceicoccales</taxon>
        <taxon>Puniceicoccaceae</taxon>
        <taxon>Puniceicoccus</taxon>
    </lineage>
</organism>
<comment type="caution">
    <text evidence="3">The sequence shown here is derived from an EMBL/GenBank/DDBJ whole genome shotgun (WGS) entry which is preliminary data.</text>
</comment>
<evidence type="ECO:0000313" key="3">
    <source>
        <dbReference type="EMBL" id="MBC2601201.1"/>
    </source>
</evidence>
<dbReference type="RefSeq" id="WP_185691927.1">
    <property type="nucleotide sequence ID" value="NZ_JACHVA010000047.1"/>
</dbReference>
<dbReference type="PANTHER" id="PTHR36924:SF1">
    <property type="entry name" value="ANTITOXIN HIGA-1"/>
    <property type="match status" value="1"/>
</dbReference>
<dbReference type="Pfam" id="PF01381">
    <property type="entry name" value="HTH_3"/>
    <property type="match status" value="1"/>
</dbReference>